<organism evidence="1 2">
    <name type="scientific">Salinimicrobium flavum</name>
    <dbReference type="NCBI Taxonomy" id="1737065"/>
    <lineage>
        <taxon>Bacteria</taxon>
        <taxon>Pseudomonadati</taxon>
        <taxon>Bacteroidota</taxon>
        <taxon>Flavobacteriia</taxon>
        <taxon>Flavobacteriales</taxon>
        <taxon>Flavobacteriaceae</taxon>
        <taxon>Salinimicrobium</taxon>
    </lineage>
</organism>
<evidence type="ECO:0000313" key="2">
    <source>
        <dbReference type="Proteomes" id="UP001597468"/>
    </source>
</evidence>
<evidence type="ECO:0008006" key="3">
    <source>
        <dbReference type="Google" id="ProtNLM"/>
    </source>
</evidence>
<proteinExistence type="predicted"/>
<dbReference type="RefSeq" id="WP_380749879.1">
    <property type="nucleotide sequence ID" value="NZ_JBHULT010000006.1"/>
</dbReference>
<name>A0ABW5IXI5_9FLAO</name>
<protein>
    <recommendedName>
        <fullName evidence="3">Porin</fullName>
    </recommendedName>
</protein>
<dbReference type="EMBL" id="JBHULT010000006">
    <property type="protein sequence ID" value="MFD2517534.1"/>
    <property type="molecule type" value="Genomic_DNA"/>
</dbReference>
<accession>A0ABW5IXI5</accession>
<keyword evidence="2" id="KW-1185">Reference proteome</keyword>
<dbReference type="Proteomes" id="UP001597468">
    <property type="component" value="Unassembled WGS sequence"/>
</dbReference>
<gene>
    <name evidence="1" type="ORF">ACFSTG_06485</name>
</gene>
<sequence length="152" mass="17856">MKGHYLTYFFFMICMGTSFSQHQIKNVHVEIEYYGENETSFRFFEASEDLYQVNLFSGKQNDLDLSIKFRMEDELSSEERYAVVSEVAYFDLEFNHRLGPFGMTWAIENLLNFNSPGFDIEGSLERDSVVMDTVTFAHEADFMLSSRLTYNF</sequence>
<reference evidence="2" key="1">
    <citation type="journal article" date="2019" name="Int. J. Syst. Evol. Microbiol.">
        <title>The Global Catalogue of Microorganisms (GCM) 10K type strain sequencing project: providing services to taxonomists for standard genome sequencing and annotation.</title>
        <authorList>
            <consortium name="The Broad Institute Genomics Platform"/>
            <consortium name="The Broad Institute Genome Sequencing Center for Infectious Disease"/>
            <person name="Wu L."/>
            <person name="Ma J."/>
        </authorList>
    </citation>
    <scope>NUCLEOTIDE SEQUENCE [LARGE SCALE GENOMIC DNA]</scope>
    <source>
        <strain evidence="2">KCTC 42585</strain>
    </source>
</reference>
<evidence type="ECO:0000313" key="1">
    <source>
        <dbReference type="EMBL" id="MFD2517534.1"/>
    </source>
</evidence>
<comment type="caution">
    <text evidence="1">The sequence shown here is derived from an EMBL/GenBank/DDBJ whole genome shotgun (WGS) entry which is preliminary data.</text>
</comment>